<reference evidence="1" key="1">
    <citation type="submission" date="2018-05" db="EMBL/GenBank/DDBJ databases">
        <authorList>
            <person name="Lanie J.A."/>
            <person name="Ng W.-L."/>
            <person name="Kazmierczak K.M."/>
            <person name="Andrzejewski T.M."/>
            <person name="Davidsen T.M."/>
            <person name="Wayne K.J."/>
            <person name="Tettelin H."/>
            <person name="Glass J.I."/>
            <person name="Rusch D."/>
            <person name="Podicherti R."/>
            <person name="Tsui H.-C.T."/>
            <person name="Winkler M.E."/>
        </authorList>
    </citation>
    <scope>NUCLEOTIDE SEQUENCE</scope>
</reference>
<dbReference type="EMBL" id="UINC01066063">
    <property type="protein sequence ID" value="SVB96379.1"/>
    <property type="molecule type" value="Genomic_DNA"/>
</dbReference>
<feature type="non-terminal residue" evidence="1">
    <location>
        <position position="30"/>
    </location>
</feature>
<name>A0A382IAW8_9ZZZZ</name>
<accession>A0A382IAW8</accession>
<gene>
    <name evidence="1" type="ORF">METZ01_LOCUS249233</name>
</gene>
<protein>
    <submittedName>
        <fullName evidence="1">Uncharacterized protein</fullName>
    </submittedName>
</protein>
<proteinExistence type="predicted"/>
<sequence>MLFKIISHRKFRALQEEQRKLKDQCIELEA</sequence>
<dbReference type="AlphaFoldDB" id="A0A382IAW8"/>
<evidence type="ECO:0000313" key="1">
    <source>
        <dbReference type="EMBL" id="SVB96379.1"/>
    </source>
</evidence>
<organism evidence="1">
    <name type="scientific">marine metagenome</name>
    <dbReference type="NCBI Taxonomy" id="408172"/>
    <lineage>
        <taxon>unclassified sequences</taxon>
        <taxon>metagenomes</taxon>
        <taxon>ecological metagenomes</taxon>
    </lineage>
</organism>